<dbReference type="Proteomes" id="UP000440578">
    <property type="component" value="Unassembled WGS sequence"/>
</dbReference>
<dbReference type="OrthoDB" id="5969565at2759"/>
<dbReference type="PANTHER" id="PTHR19290">
    <property type="entry name" value="BASIC HELIX-LOOP-HELIX PROTEIN NEUROGENIN-RELATED"/>
    <property type="match status" value="1"/>
</dbReference>
<dbReference type="GO" id="GO:0005634">
    <property type="term" value="C:nucleus"/>
    <property type="evidence" value="ECO:0007669"/>
    <property type="project" value="TreeGrafter"/>
</dbReference>
<name>A0A6A4X6F5_AMPAM</name>
<dbReference type="SMART" id="SM00353">
    <property type="entry name" value="HLH"/>
    <property type="match status" value="1"/>
</dbReference>
<feature type="compositionally biased region" description="Basic residues" evidence="1">
    <location>
        <begin position="64"/>
        <end position="75"/>
    </location>
</feature>
<dbReference type="GO" id="GO:0061564">
    <property type="term" value="P:axon development"/>
    <property type="evidence" value="ECO:0007669"/>
    <property type="project" value="TreeGrafter"/>
</dbReference>
<dbReference type="EMBL" id="VIIS01000303">
    <property type="protein sequence ID" value="KAF0310548.1"/>
    <property type="molecule type" value="Genomic_DNA"/>
</dbReference>
<dbReference type="PANTHER" id="PTHR19290:SF163">
    <property type="entry name" value="BASIC HELIX-LOOP-HELIX NEURAL TRANSCRIPTION FACTOR TAP"/>
    <property type="match status" value="1"/>
</dbReference>
<sequence>MERMGTDGDAWDAAWDRSLWIGGCGGAVYRDGEDLGEMTSLPPSITTTDSCSSAGDGGSPDIPRRKRSSKPRTRARSPTQLVRLRRLRRAKANDRERNRMHMLNHALEKLRTVLPAFPEETRLTKIETLRFANSYIVALARTLESAGGGGGDDGGAGGGVRDADGSVLLAVGNVTVRLGRDGNT</sequence>
<evidence type="ECO:0000259" key="2">
    <source>
        <dbReference type="PROSITE" id="PS50888"/>
    </source>
</evidence>
<dbReference type="InterPro" id="IPR011598">
    <property type="entry name" value="bHLH_dom"/>
</dbReference>
<comment type="caution">
    <text evidence="3">The sequence shown here is derived from an EMBL/GenBank/DDBJ whole genome shotgun (WGS) entry which is preliminary data.</text>
</comment>
<evidence type="ECO:0000313" key="4">
    <source>
        <dbReference type="Proteomes" id="UP000440578"/>
    </source>
</evidence>
<dbReference type="Gene3D" id="4.10.280.10">
    <property type="entry name" value="Helix-loop-helix DNA-binding domain"/>
    <property type="match status" value="1"/>
</dbReference>
<evidence type="ECO:0000256" key="1">
    <source>
        <dbReference type="SAM" id="MobiDB-lite"/>
    </source>
</evidence>
<evidence type="ECO:0000313" key="3">
    <source>
        <dbReference type="EMBL" id="KAF0310548.1"/>
    </source>
</evidence>
<dbReference type="GO" id="GO:0046983">
    <property type="term" value="F:protein dimerization activity"/>
    <property type="evidence" value="ECO:0007669"/>
    <property type="project" value="InterPro"/>
</dbReference>
<dbReference type="AlphaFoldDB" id="A0A6A4X6F5"/>
<feature type="compositionally biased region" description="Polar residues" evidence="1">
    <location>
        <begin position="41"/>
        <end position="53"/>
    </location>
</feature>
<protein>
    <submittedName>
        <fullName evidence="3">Basic helix-loop-helix neural transcription factor TAP</fullName>
    </submittedName>
</protein>
<feature type="domain" description="BHLH" evidence="2">
    <location>
        <begin position="87"/>
        <end position="139"/>
    </location>
</feature>
<proteinExistence type="predicted"/>
<gene>
    <name evidence="3" type="primary">tap_1</name>
    <name evidence="3" type="ORF">FJT64_001982</name>
</gene>
<dbReference type="GO" id="GO:0045944">
    <property type="term" value="P:positive regulation of transcription by RNA polymerase II"/>
    <property type="evidence" value="ECO:0007669"/>
    <property type="project" value="TreeGrafter"/>
</dbReference>
<accession>A0A6A4X6F5</accession>
<keyword evidence="4" id="KW-1185">Reference proteome</keyword>
<dbReference type="GO" id="GO:0007423">
    <property type="term" value="P:sensory organ development"/>
    <property type="evidence" value="ECO:0007669"/>
    <property type="project" value="TreeGrafter"/>
</dbReference>
<reference evidence="3 4" key="1">
    <citation type="submission" date="2019-07" db="EMBL/GenBank/DDBJ databases">
        <title>Draft genome assembly of a fouling barnacle, Amphibalanus amphitrite (Darwin, 1854): The first reference genome for Thecostraca.</title>
        <authorList>
            <person name="Kim W."/>
        </authorList>
    </citation>
    <scope>NUCLEOTIDE SEQUENCE [LARGE SCALE GENOMIC DNA]</scope>
    <source>
        <strain evidence="3">SNU_AA5</strain>
        <tissue evidence="3">Soma without cirri and trophi</tissue>
    </source>
</reference>
<dbReference type="Pfam" id="PF00010">
    <property type="entry name" value="HLH"/>
    <property type="match status" value="1"/>
</dbReference>
<dbReference type="InterPro" id="IPR036638">
    <property type="entry name" value="HLH_DNA-bd_sf"/>
</dbReference>
<dbReference type="GO" id="GO:0070888">
    <property type="term" value="F:E-box binding"/>
    <property type="evidence" value="ECO:0007669"/>
    <property type="project" value="TreeGrafter"/>
</dbReference>
<dbReference type="GO" id="GO:0000981">
    <property type="term" value="F:DNA-binding transcription factor activity, RNA polymerase II-specific"/>
    <property type="evidence" value="ECO:0007669"/>
    <property type="project" value="TreeGrafter"/>
</dbReference>
<feature type="region of interest" description="Disordered" evidence="1">
    <location>
        <begin position="38"/>
        <end position="79"/>
    </location>
</feature>
<dbReference type="InterPro" id="IPR050359">
    <property type="entry name" value="bHLH_transcription_factors"/>
</dbReference>
<dbReference type="PROSITE" id="PS50888">
    <property type="entry name" value="BHLH"/>
    <property type="match status" value="1"/>
</dbReference>
<dbReference type="SUPFAM" id="SSF47459">
    <property type="entry name" value="HLH, helix-loop-helix DNA-binding domain"/>
    <property type="match status" value="1"/>
</dbReference>
<organism evidence="3 4">
    <name type="scientific">Amphibalanus amphitrite</name>
    <name type="common">Striped barnacle</name>
    <name type="synonym">Balanus amphitrite</name>
    <dbReference type="NCBI Taxonomy" id="1232801"/>
    <lineage>
        <taxon>Eukaryota</taxon>
        <taxon>Metazoa</taxon>
        <taxon>Ecdysozoa</taxon>
        <taxon>Arthropoda</taxon>
        <taxon>Crustacea</taxon>
        <taxon>Multicrustacea</taxon>
        <taxon>Cirripedia</taxon>
        <taxon>Thoracica</taxon>
        <taxon>Thoracicalcarea</taxon>
        <taxon>Balanomorpha</taxon>
        <taxon>Balanoidea</taxon>
        <taxon>Balanidae</taxon>
        <taxon>Amphibalaninae</taxon>
        <taxon>Amphibalanus</taxon>
    </lineage>
</organism>